<evidence type="ECO:0000256" key="11">
    <source>
        <dbReference type="ARBA" id="ARBA00023286"/>
    </source>
</evidence>
<feature type="non-terminal residue" evidence="17">
    <location>
        <position position="826"/>
    </location>
</feature>
<keyword evidence="5 14" id="KW-0812">Transmembrane</keyword>
<dbReference type="KEGG" id="dpx:DAPPUDRAFT_222398"/>
<keyword evidence="11" id="KW-1071">Ligand-gated ion channel</keyword>
<dbReference type="eggNOG" id="KOG1052">
    <property type="taxonomic scope" value="Eukaryota"/>
</dbReference>
<evidence type="ECO:0000313" key="17">
    <source>
        <dbReference type="EMBL" id="EFX85832.1"/>
    </source>
</evidence>
<keyword evidence="6 14" id="KW-1133">Transmembrane helix</keyword>
<keyword evidence="10" id="KW-0325">Glycoprotein</keyword>
<dbReference type="InterPro" id="IPR001320">
    <property type="entry name" value="Iontro_rcpt_C"/>
</dbReference>
<evidence type="ECO:0000256" key="13">
    <source>
        <dbReference type="SAM" id="MobiDB-lite"/>
    </source>
</evidence>
<keyword evidence="9" id="KW-0675">Receptor</keyword>
<feature type="compositionally biased region" description="Basic and acidic residues" evidence="13">
    <location>
        <begin position="610"/>
        <end position="619"/>
    </location>
</feature>
<evidence type="ECO:0000256" key="10">
    <source>
        <dbReference type="ARBA" id="ARBA00023180"/>
    </source>
</evidence>
<dbReference type="AlphaFoldDB" id="E9G3U0"/>
<feature type="domain" description="Ionotropic glutamate receptor L-glutamate and glycine-binding" evidence="16">
    <location>
        <begin position="63"/>
        <end position="157"/>
    </location>
</feature>
<dbReference type="GO" id="GO:0050906">
    <property type="term" value="P:detection of stimulus involved in sensory perception"/>
    <property type="evidence" value="ECO:0007669"/>
    <property type="project" value="UniProtKB-ARBA"/>
</dbReference>
<accession>E9G3U0</accession>
<dbReference type="InterPro" id="IPR019594">
    <property type="entry name" value="Glu/Gly-bd"/>
</dbReference>
<evidence type="ECO:0000256" key="1">
    <source>
        <dbReference type="ARBA" id="ARBA00004651"/>
    </source>
</evidence>
<comment type="subcellular location">
    <subcellularLocation>
        <location evidence="1">Cell membrane</location>
        <topology evidence="1">Multi-pass membrane protein</topology>
    </subcellularLocation>
</comment>
<feature type="transmembrane region" description="Helical" evidence="14">
    <location>
        <begin position="437"/>
        <end position="456"/>
    </location>
</feature>
<dbReference type="Proteomes" id="UP000000305">
    <property type="component" value="Unassembled WGS sequence"/>
</dbReference>
<reference evidence="17 18" key="1">
    <citation type="journal article" date="2011" name="Science">
        <title>The ecoresponsive genome of Daphnia pulex.</title>
        <authorList>
            <person name="Colbourne J.K."/>
            <person name="Pfrender M.E."/>
            <person name="Gilbert D."/>
            <person name="Thomas W.K."/>
            <person name="Tucker A."/>
            <person name="Oakley T.H."/>
            <person name="Tokishita S."/>
            <person name="Aerts A."/>
            <person name="Arnold G.J."/>
            <person name="Basu M.K."/>
            <person name="Bauer D.J."/>
            <person name="Caceres C.E."/>
            <person name="Carmel L."/>
            <person name="Casola C."/>
            <person name="Choi J.H."/>
            <person name="Detter J.C."/>
            <person name="Dong Q."/>
            <person name="Dusheyko S."/>
            <person name="Eads B.D."/>
            <person name="Frohlich T."/>
            <person name="Geiler-Samerotte K.A."/>
            <person name="Gerlach D."/>
            <person name="Hatcher P."/>
            <person name="Jogdeo S."/>
            <person name="Krijgsveld J."/>
            <person name="Kriventseva E.V."/>
            <person name="Kultz D."/>
            <person name="Laforsch C."/>
            <person name="Lindquist E."/>
            <person name="Lopez J."/>
            <person name="Manak J.R."/>
            <person name="Muller J."/>
            <person name="Pangilinan J."/>
            <person name="Patwardhan R.P."/>
            <person name="Pitluck S."/>
            <person name="Pritham E.J."/>
            <person name="Rechtsteiner A."/>
            <person name="Rho M."/>
            <person name="Rogozin I.B."/>
            <person name="Sakarya O."/>
            <person name="Salamov A."/>
            <person name="Schaack S."/>
            <person name="Shapiro H."/>
            <person name="Shiga Y."/>
            <person name="Skalitzky C."/>
            <person name="Smith Z."/>
            <person name="Souvorov A."/>
            <person name="Sung W."/>
            <person name="Tang Z."/>
            <person name="Tsuchiya D."/>
            <person name="Tu H."/>
            <person name="Vos H."/>
            <person name="Wang M."/>
            <person name="Wolf Y.I."/>
            <person name="Yamagata H."/>
            <person name="Yamada T."/>
            <person name="Ye Y."/>
            <person name="Shaw J.R."/>
            <person name="Andrews J."/>
            <person name="Crease T.J."/>
            <person name="Tang H."/>
            <person name="Lucas S.M."/>
            <person name="Robertson H.M."/>
            <person name="Bork P."/>
            <person name="Koonin E.V."/>
            <person name="Zdobnov E.M."/>
            <person name="Grigoriev I.V."/>
            <person name="Lynch M."/>
            <person name="Boore J.L."/>
        </authorList>
    </citation>
    <scope>NUCLEOTIDE SEQUENCE [LARGE SCALE GENOMIC DNA]</scope>
</reference>
<dbReference type="SUPFAM" id="SSF53850">
    <property type="entry name" value="Periplasmic binding protein-like II"/>
    <property type="match status" value="1"/>
</dbReference>
<dbReference type="EMBL" id="GL732531">
    <property type="protein sequence ID" value="EFX85832.1"/>
    <property type="molecule type" value="Genomic_DNA"/>
</dbReference>
<dbReference type="OrthoDB" id="5984008at2759"/>
<evidence type="ECO:0000256" key="2">
    <source>
        <dbReference type="ARBA" id="ARBA00008685"/>
    </source>
</evidence>
<feature type="transmembrane region" description="Helical" evidence="14">
    <location>
        <begin position="231"/>
        <end position="258"/>
    </location>
</feature>
<feature type="compositionally biased region" description="Low complexity" evidence="13">
    <location>
        <begin position="623"/>
        <end position="632"/>
    </location>
</feature>
<name>E9G3U0_DAPPU</name>
<evidence type="ECO:0000256" key="3">
    <source>
        <dbReference type="ARBA" id="ARBA00022448"/>
    </source>
</evidence>
<organism evidence="17 18">
    <name type="scientific">Daphnia pulex</name>
    <name type="common">Water flea</name>
    <dbReference type="NCBI Taxonomy" id="6669"/>
    <lineage>
        <taxon>Eukaryota</taxon>
        <taxon>Metazoa</taxon>
        <taxon>Ecdysozoa</taxon>
        <taxon>Arthropoda</taxon>
        <taxon>Crustacea</taxon>
        <taxon>Branchiopoda</taxon>
        <taxon>Diplostraca</taxon>
        <taxon>Cladocera</taxon>
        <taxon>Anomopoda</taxon>
        <taxon>Daphniidae</taxon>
        <taxon>Daphnia</taxon>
    </lineage>
</organism>
<evidence type="ECO:0000256" key="12">
    <source>
        <dbReference type="ARBA" id="ARBA00023303"/>
    </source>
</evidence>
<keyword evidence="8 14" id="KW-0472">Membrane</keyword>
<evidence type="ECO:0000256" key="8">
    <source>
        <dbReference type="ARBA" id="ARBA00023136"/>
    </source>
</evidence>
<keyword evidence="4" id="KW-1003">Cell membrane</keyword>
<dbReference type="PANTHER" id="PTHR42643:SF24">
    <property type="entry name" value="IONOTROPIC RECEPTOR 60A"/>
    <property type="match status" value="1"/>
</dbReference>
<evidence type="ECO:0000259" key="16">
    <source>
        <dbReference type="Pfam" id="PF10613"/>
    </source>
</evidence>
<evidence type="ECO:0000256" key="14">
    <source>
        <dbReference type="SAM" id="Phobius"/>
    </source>
</evidence>
<feature type="region of interest" description="Disordered" evidence="13">
    <location>
        <begin position="515"/>
        <end position="694"/>
    </location>
</feature>
<keyword evidence="7" id="KW-0406">Ion transport</keyword>
<evidence type="ECO:0000259" key="15">
    <source>
        <dbReference type="Pfam" id="PF00060"/>
    </source>
</evidence>
<dbReference type="Gene3D" id="3.40.190.10">
    <property type="entry name" value="Periplasmic binding protein-like II"/>
    <property type="match status" value="3"/>
</dbReference>
<dbReference type="PANTHER" id="PTHR42643">
    <property type="entry name" value="IONOTROPIC RECEPTOR 20A-RELATED"/>
    <property type="match status" value="1"/>
</dbReference>
<feature type="compositionally biased region" description="Basic and acidic residues" evidence="13">
    <location>
        <begin position="524"/>
        <end position="542"/>
    </location>
</feature>
<evidence type="ECO:0000256" key="5">
    <source>
        <dbReference type="ARBA" id="ARBA00022692"/>
    </source>
</evidence>
<feature type="domain" description="Ionotropic glutamate receptor C-terminal" evidence="15">
    <location>
        <begin position="173"/>
        <end position="447"/>
    </location>
</feature>
<dbReference type="Pfam" id="PF00060">
    <property type="entry name" value="Lig_chan"/>
    <property type="match status" value="1"/>
</dbReference>
<sequence>MPSTKPFYWYRVFVESLITLTQMKRVPLLLLLGLANLISCEYTILNGKHLIVGVQDAELHLNVKRNISGHITNIDGVAFRILVAFANRYNFTYSILQVNDTRFEQQSESLPGLAYYLQTGKCDLIIGALVMTPARYALMDFAEGYAFSSVVLLIPMPESSSTNGAAIVLPFQLSVWIGLLIVIPLTAVAIYFSIEPVNRITQTDENVTIDQPMMRILLNQGAYFPRMRTSAYFVVGSWCLGALIVGCAYNSLLISYILGSSAEPLIDSASELVRNSNVQLVVDKGRGTELVLLSAKIGLYKQLGDKLRSQSKSNCATRQECIDLVKSGSYAYLNTEYVAKNFIDEDYKATGKCNLALAHQTEMIPGSLAWALPKRSPYTRLFTKGFMELHEVGKIEFWTRVYQKKYINATYCLNEARKRREQRKLSKSQTKITLNNFSGAFYVLAFGYFISFVCFVRENICFRLNRYNQRQLNNDVIRKALKPEATDNHPPERRHKWAPKIFAFTFVLSEHKERDMFGSRGRGRGGDRGGSRGRGRGGDRGGFRGRGRGGGDRGGFRGGSRGRGGGDREGFRGSSRGRGGGDREGFRGRGRGGDRGGDRGGFRGGSRGRGGGDREERGGFRGSRGVSRGSFRGSDRGNFGGDRGARGSWADSGSSGHRGAPRGGRGGGAPAFSNNERESPVQIISPGKEKKVHQKESEIKLGLQIYVAFKKTPVVIDELEKLPGFHSVRAPPNEKENEKIILFKDMESLDAAREILDSHENVQSTNQMGLKSIVKQRKASDACKVYLSFSEAVTEEAVKKLDGNIKEVALFTEKNRQFKAFSQNFL</sequence>
<evidence type="ECO:0000256" key="9">
    <source>
        <dbReference type="ARBA" id="ARBA00023170"/>
    </source>
</evidence>
<dbReference type="PhylomeDB" id="E9G3U0"/>
<keyword evidence="3" id="KW-0813">Transport</keyword>
<dbReference type="GO" id="GO:0015276">
    <property type="term" value="F:ligand-gated monoatomic ion channel activity"/>
    <property type="evidence" value="ECO:0007669"/>
    <property type="project" value="InterPro"/>
</dbReference>
<protein>
    <recommendedName>
        <fullName evidence="19">Ionotropic glutamate receptor C-terminal domain-containing protein</fullName>
    </recommendedName>
</protein>
<feature type="compositionally biased region" description="Basic and acidic residues" evidence="13">
    <location>
        <begin position="579"/>
        <end position="601"/>
    </location>
</feature>
<evidence type="ECO:0000256" key="7">
    <source>
        <dbReference type="ARBA" id="ARBA00023065"/>
    </source>
</evidence>
<dbReference type="HOGENOM" id="CLU_343108_0_0_1"/>
<gene>
    <name evidence="17" type="ORF">DAPPUDRAFT_222398</name>
</gene>
<keyword evidence="12" id="KW-0407">Ion channel</keyword>
<evidence type="ECO:0008006" key="19">
    <source>
        <dbReference type="Google" id="ProtNLM"/>
    </source>
</evidence>
<dbReference type="Pfam" id="PF10613">
    <property type="entry name" value="Lig_chan-Glu_bd"/>
    <property type="match status" value="1"/>
</dbReference>
<keyword evidence="18" id="KW-1185">Reference proteome</keyword>
<dbReference type="InParanoid" id="E9G3U0"/>
<proteinExistence type="inferred from homology"/>
<dbReference type="GO" id="GO:0005886">
    <property type="term" value="C:plasma membrane"/>
    <property type="evidence" value="ECO:0007669"/>
    <property type="project" value="UniProtKB-SubCell"/>
</dbReference>
<evidence type="ECO:0000256" key="4">
    <source>
        <dbReference type="ARBA" id="ARBA00022475"/>
    </source>
</evidence>
<feature type="transmembrane region" description="Helical" evidence="14">
    <location>
        <begin position="175"/>
        <end position="194"/>
    </location>
</feature>
<dbReference type="InterPro" id="IPR052192">
    <property type="entry name" value="Insect_Ionotropic_Sensory_Rcpt"/>
</dbReference>
<evidence type="ECO:0000313" key="18">
    <source>
        <dbReference type="Proteomes" id="UP000000305"/>
    </source>
</evidence>
<comment type="similarity">
    <text evidence="2">Belongs to the glutamate-gated ion channel (TC 1.A.10.1) family.</text>
</comment>
<evidence type="ECO:0000256" key="6">
    <source>
        <dbReference type="ARBA" id="ARBA00022989"/>
    </source>
</evidence>